<sequence>METLQRNLRYPQWLQISDTFKACIFLHYEGEDIQNLSLREFQNLEQQLDSALKRIRSKKDGINLAFQYSGREKEIDYKVSQWVLQFGYLHGQEGKSGEKKKKKRKKEEKRKKKTKK</sequence>
<protein>
    <recommendedName>
        <fullName evidence="2">K-box domain-containing protein</fullName>
    </recommendedName>
</protein>
<evidence type="ECO:0000313" key="3">
    <source>
        <dbReference type="EMBL" id="KAK5824256.1"/>
    </source>
</evidence>
<dbReference type="EMBL" id="JARKNE010000006">
    <property type="protein sequence ID" value="KAK5824256.1"/>
    <property type="molecule type" value="Genomic_DNA"/>
</dbReference>
<reference evidence="3 4" key="1">
    <citation type="submission" date="2023-03" db="EMBL/GenBank/DDBJ databases">
        <title>WGS of Gossypium arboreum.</title>
        <authorList>
            <person name="Yu D."/>
        </authorList>
    </citation>
    <scope>NUCLEOTIDE SEQUENCE [LARGE SCALE GENOMIC DNA]</scope>
    <source>
        <tissue evidence="3">Leaf</tissue>
    </source>
</reference>
<feature type="domain" description="K-box" evidence="2">
    <location>
        <begin position="27"/>
        <end position="63"/>
    </location>
</feature>
<feature type="region of interest" description="Disordered" evidence="1">
    <location>
        <begin position="93"/>
        <end position="116"/>
    </location>
</feature>
<evidence type="ECO:0000259" key="2">
    <source>
        <dbReference type="Pfam" id="PF01486"/>
    </source>
</evidence>
<evidence type="ECO:0000256" key="1">
    <source>
        <dbReference type="SAM" id="MobiDB-lite"/>
    </source>
</evidence>
<feature type="compositionally biased region" description="Basic residues" evidence="1">
    <location>
        <begin position="98"/>
        <end position="116"/>
    </location>
</feature>
<proteinExistence type="predicted"/>
<dbReference type="Pfam" id="PF01486">
    <property type="entry name" value="K-box"/>
    <property type="match status" value="1"/>
</dbReference>
<dbReference type="InterPro" id="IPR002487">
    <property type="entry name" value="TF_Kbox"/>
</dbReference>
<organism evidence="3 4">
    <name type="scientific">Gossypium arboreum</name>
    <name type="common">Tree cotton</name>
    <name type="synonym">Gossypium nanking</name>
    <dbReference type="NCBI Taxonomy" id="29729"/>
    <lineage>
        <taxon>Eukaryota</taxon>
        <taxon>Viridiplantae</taxon>
        <taxon>Streptophyta</taxon>
        <taxon>Embryophyta</taxon>
        <taxon>Tracheophyta</taxon>
        <taxon>Spermatophyta</taxon>
        <taxon>Magnoliopsida</taxon>
        <taxon>eudicotyledons</taxon>
        <taxon>Gunneridae</taxon>
        <taxon>Pentapetalae</taxon>
        <taxon>rosids</taxon>
        <taxon>malvids</taxon>
        <taxon>Malvales</taxon>
        <taxon>Malvaceae</taxon>
        <taxon>Malvoideae</taxon>
        <taxon>Gossypium</taxon>
    </lineage>
</organism>
<evidence type="ECO:0000313" key="4">
    <source>
        <dbReference type="Proteomes" id="UP001358586"/>
    </source>
</evidence>
<keyword evidence="4" id="KW-1185">Reference proteome</keyword>
<dbReference type="Proteomes" id="UP001358586">
    <property type="component" value="Chromosome 6"/>
</dbReference>
<name>A0ABR0PIX8_GOSAR</name>
<accession>A0ABR0PIX8</accession>
<comment type="caution">
    <text evidence="3">The sequence shown here is derived from an EMBL/GenBank/DDBJ whole genome shotgun (WGS) entry which is preliminary data.</text>
</comment>
<gene>
    <name evidence="3" type="ORF">PVK06_019027</name>
</gene>